<reference evidence="8 9" key="1">
    <citation type="journal article" date="2016" name="Genome Announc.">
        <title>First Complete Genome Sequence of a Subdivision 6 Acidobacterium Strain.</title>
        <authorList>
            <person name="Huang S."/>
            <person name="Vieira S."/>
            <person name="Bunk B."/>
            <person name="Riedel T."/>
            <person name="Sproer C."/>
            <person name="Overmann J."/>
        </authorList>
    </citation>
    <scope>NUCLEOTIDE SEQUENCE [LARGE SCALE GENOMIC DNA]</scope>
    <source>
        <strain evidence="9">DSM 100886 HEG_-6_39</strain>
    </source>
</reference>
<dbReference type="Pfam" id="PF08482">
    <property type="entry name" value="HrpB_C"/>
    <property type="match status" value="1"/>
</dbReference>
<evidence type="ECO:0000256" key="5">
    <source>
        <dbReference type="SAM" id="MobiDB-lite"/>
    </source>
</evidence>
<dbReference type="EC" id="3.6.4.13" evidence="8"/>
<dbReference type="GO" id="GO:0005524">
    <property type="term" value="F:ATP binding"/>
    <property type="evidence" value="ECO:0007669"/>
    <property type="project" value="UniProtKB-KW"/>
</dbReference>
<dbReference type="PIRSF" id="PIRSF005496">
    <property type="entry name" value="ATP_hel_hrpB"/>
    <property type="match status" value="1"/>
</dbReference>
<dbReference type="InterPro" id="IPR014001">
    <property type="entry name" value="Helicase_ATP-bd"/>
</dbReference>
<dbReference type="PATRIC" id="fig|1813736.3.peg.6162"/>
<keyword evidence="9" id="KW-1185">Reference proteome</keyword>
<dbReference type="CDD" id="cd18791">
    <property type="entry name" value="SF2_C_RHA"/>
    <property type="match status" value="1"/>
</dbReference>
<feature type="domain" description="Helicase ATP-binding" evidence="6">
    <location>
        <begin position="17"/>
        <end position="175"/>
    </location>
</feature>
<evidence type="ECO:0000259" key="7">
    <source>
        <dbReference type="PROSITE" id="PS51194"/>
    </source>
</evidence>
<evidence type="ECO:0000256" key="3">
    <source>
        <dbReference type="ARBA" id="ARBA00022806"/>
    </source>
</evidence>
<evidence type="ECO:0000259" key="6">
    <source>
        <dbReference type="PROSITE" id="PS51192"/>
    </source>
</evidence>
<dbReference type="Gene3D" id="3.40.50.300">
    <property type="entry name" value="P-loop containing nucleotide triphosphate hydrolases"/>
    <property type="match status" value="2"/>
</dbReference>
<evidence type="ECO:0000313" key="9">
    <source>
        <dbReference type="Proteomes" id="UP000076079"/>
    </source>
</evidence>
<dbReference type="CDD" id="cd17917">
    <property type="entry name" value="DEXHc_RHA-like"/>
    <property type="match status" value="1"/>
</dbReference>
<keyword evidence="3 8" id="KW-0347">Helicase</keyword>
<dbReference type="Gene3D" id="1.20.120.1080">
    <property type="match status" value="1"/>
</dbReference>
<dbReference type="InterPro" id="IPR011545">
    <property type="entry name" value="DEAD/DEAH_box_helicase_dom"/>
</dbReference>
<evidence type="ECO:0000256" key="1">
    <source>
        <dbReference type="ARBA" id="ARBA00022741"/>
    </source>
</evidence>
<dbReference type="AlphaFoldDB" id="A0A143PWM5"/>
<dbReference type="GO" id="GO:0003676">
    <property type="term" value="F:nucleic acid binding"/>
    <property type="evidence" value="ECO:0007669"/>
    <property type="project" value="InterPro"/>
</dbReference>
<keyword evidence="2 8" id="KW-0378">Hydrolase</keyword>
<dbReference type="PROSITE" id="PS51194">
    <property type="entry name" value="HELICASE_CTER"/>
    <property type="match status" value="1"/>
</dbReference>
<dbReference type="Pfam" id="PF00270">
    <property type="entry name" value="DEAD"/>
    <property type="match status" value="1"/>
</dbReference>
<feature type="domain" description="Helicase C-terminal" evidence="7">
    <location>
        <begin position="190"/>
        <end position="354"/>
    </location>
</feature>
<dbReference type="SMART" id="SM00487">
    <property type="entry name" value="DEXDc"/>
    <property type="match status" value="1"/>
</dbReference>
<evidence type="ECO:0000256" key="2">
    <source>
        <dbReference type="ARBA" id="ARBA00022801"/>
    </source>
</evidence>
<dbReference type="InterPro" id="IPR007502">
    <property type="entry name" value="Helicase-assoc_dom"/>
</dbReference>
<dbReference type="EMBL" id="CP015136">
    <property type="protein sequence ID" value="AMY12583.1"/>
    <property type="molecule type" value="Genomic_DNA"/>
</dbReference>
<dbReference type="Proteomes" id="UP000076079">
    <property type="component" value="Chromosome"/>
</dbReference>
<gene>
    <name evidence="8" type="primary">hrpB</name>
    <name evidence="8" type="ORF">LuPra_05861</name>
</gene>
<dbReference type="PANTHER" id="PTHR43519">
    <property type="entry name" value="ATP-DEPENDENT RNA HELICASE HRPB"/>
    <property type="match status" value="1"/>
</dbReference>
<accession>A0A143PWM5</accession>
<dbReference type="SMART" id="SM00847">
    <property type="entry name" value="HA2"/>
    <property type="match status" value="1"/>
</dbReference>
<dbReference type="PROSITE" id="PS51192">
    <property type="entry name" value="HELICASE_ATP_BIND_1"/>
    <property type="match status" value="1"/>
</dbReference>
<name>A0A143PWM5_LUTPR</name>
<dbReference type="SUPFAM" id="SSF52540">
    <property type="entry name" value="P-loop containing nucleoside triphosphate hydrolases"/>
    <property type="match status" value="1"/>
</dbReference>
<dbReference type="GO" id="GO:0016787">
    <property type="term" value="F:hydrolase activity"/>
    <property type="evidence" value="ECO:0007669"/>
    <property type="project" value="UniProtKB-KW"/>
</dbReference>
<dbReference type="PANTHER" id="PTHR43519:SF1">
    <property type="entry name" value="ATP-DEPENDENT RNA HELICASE HRPB"/>
    <property type="match status" value="1"/>
</dbReference>
<dbReference type="InterPro" id="IPR027417">
    <property type="entry name" value="P-loop_NTPase"/>
</dbReference>
<organism evidence="8 9">
    <name type="scientific">Luteitalea pratensis</name>
    <dbReference type="NCBI Taxonomy" id="1855912"/>
    <lineage>
        <taxon>Bacteria</taxon>
        <taxon>Pseudomonadati</taxon>
        <taxon>Acidobacteriota</taxon>
        <taxon>Vicinamibacteria</taxon>
        <taxon>Vicinamibacterales</taxon>
        <taxon>Vicinamibacteraceae</taxon>
        <taxon>Luteitalea</taxon>
    </lineage>
</organism>
<feature type="region of interest" description="Disordered" evidence="5">
    <location>
        <begin position="761"/>
        <end position="780"/>
    </location>
</feature>
<dbReference type="InterPro" id="IPR010225">
    <property type="entry name" value="HrpB"/>
</dbReference>
<proteinExistence type="predicted"/>
<keyword evidence="4" id="KW-0067">ATP-binding</keyword>
<reference evidence="9" key="2">
    <citation type="submission" date="2016-04" db="EMBL/GenBank/DDBJ databases">
        <title>First Complete Genome Sequence of a Subdivision 6 Acidobacterium.</title>
        <authorList>
            <person name="Huang S."/>
            <person name="Vieira S."/>
            <person name="Bunk B."/>
            <person name="Riedel T."/>
            <person name="Sproeer C."/>
            <person name="Overmann J."/>
        </authorList>
    </citation>
    <scope>NUCLEOTIDE SEQUENCE [LARGE SCALE GENOMIC DNA]</scope>
    <source>
        <strain evidence="9">DSM 100886 HEG_-6_39</strain>
    </source>
</reference>
<dbReference type="Pfam" id="PF00271">
    <property type="entry name" value="Helicase_C"/>
    <property type="match status" value="1"/>
</dbReference>
<evidence type="ECO:0000313" key="8">
    <source>
        <dbReference type="EMBL" id="AMY12583.1"/>
    </source>
</evidence>
<dbReference type="RefSeq" id="WP_110174026.1">
    <property type="nucleotide sequence ID" value="NZ_CP015136.1"/>
</dbReference>
<dbReference type="GO" id="GO:0003724">
    <property type="term" value="F:RNA helicase activity"/>
    <property type="evidence" value="ECO:0007669"/>
    <property type="project" value="UniProtKB-EC"/>
</dbReference>
<keyword evidence="1" id="KW-0547">Nucleotide-binding</keyword>
<dbReference type="KEGG" id="abac:LuPra_05861"/>
<dbReference type="InterPro" id="IPR013689">
    <property type="entry name" value="RNA_helicase_ATP-dep_HrpB_C"/>
</dbReference>
<protein>
    <submittedName>
        <fullName evidence="8">ATP-dependent RNA helicase HrpB</fullName>
        <ecNumber evidence="8">3.6.4.13</ecNumber>
    </submittedName>
</protein>
<evidence type="ECO:0000256" key="4">
    <source>
        <dbReference type="ARBA" id="ARBA00022840"/>
    </source>
</evidence>
<dbReference type="STRING" id="1855912.LuPra_05861"/>
<dbReference type="InterPro" id="IPR001650">
    <property type="entry name" value="Helicase_C-like"/>
</dbReference>
<dbReference type="OrthoDB" id="9808833at2"/>
<sequence>MPALPPLPIDEHVATVREQLRRRRAAVLVAAPGAGKTTRVPPALAVDGTVLVLQPRRAAARALARRVAEEQGWTLAREVGWHVRFEARFSRETRVLFATEGILTARLQQDPLLSGITTVVLDEFHERSVHADLGLALVRQAWLARDDLRVLVMSATIDPAPVARFLNQCPVVNVAGDPHPLSIAYEPDAPLASVVERVLRERPGNILCFLPGSREIDRAAREVEPIACRLGAEVRPLHGTLSAEEQDDVLTPGTTRRIVLATNLAETSVTVPGVRTVIDSGWQKVARYDAARALDTLQTERVSADAADQRAGRAARLGPGVAIRLWADRDKLRPFREPDIARIDLAPVLLAILAWGGNETTFEWFEAPAQQRRADARRLLARLGAVDETGLTAAGRVLARLPLPPRLSRMVVEADGHPDACLIAALLTDGRAPTADGRTTASDLLSLIPGARALPHLRRAAKAVRGALAESQVARTPVRGRDRRADASIDEDVLCRALLSGFPDRVAQRRTEHGDALLLAAGTGARLSPASGVRNAAWLVALDVRGIEGRDAVVQLASGVERDWLAPTHTERRVWVDETGRLRAVRVRRYDALTLQELHDALRPEDRAVLARAWQDAPRTPGDQQLLARLAFAGVELDVADVLASTAADLTRLDQIDLEGALPWDIRQRLLTDAPARLALPSGRTAVLVYDHGRVVRAAVKLQELFGLAETPRIGPRRDPVVFELLAPNGRPVQTTQDLRSFWTTTYAEVRRELRARYPRHPWPEDPWTATPTHRPRPRT</sequence>
<dbReference type="SMART" id="SM00490">
    <property type="entry name" value="HELICc"/>
    <property type="match status" value="1"/>
</dbReference>